<comment type="caution">
    <text evidence="2">The sequence shown here is derived from an EMBL/GenBank/DDBJ whole genome shotgun (WGS) entry which is preliminary data.</text>
</comment>
<proteinExistence type="predicted"/>
<dbReference type="EMBL" id="NMUH01000047">
    <property type="protein sequence ID" value="MQL69763.1"/>
    <property type="molecule type" value="Genomic_DNA"/>
</dbReference>
<evidence type="ECO:0000313" key="2">
    <source>
        <dbReference type="EMBL" id="MQL69763.1"/>
    </source>
</evidence>
<accession>A0A843TJV1</accession>
<evidence type="ECO:0000313" key="3">
    <source>
        <dbReference type="Proteomes" id="UP000652761"/>
    </source>
</evidence>
<keyword evidence="3" id="KW-1185">Reference proteome</keyword>
<name>A0A843TJV1_COLES</name>
<dbReference type="Proteomes" id="UP000652761">
    <property type="component" value="Unassembled WGS sequence"/>
</dbReference>
<evidence type="ECO:0000256" key="1">
    <source>
        <dbReference type="SAM" id="MobiDB-lite"/>
    </source>
</evidence>
<sequence>MDMEEVCSSSSSLSSFSSHNQVKCRMWTFRVAVILGGRGVDANLRILQVLKGGWTIVERVALLNCARKRRGVVQFPSELTEGSNRFRVPAGFEAEELGVNIVCRQAHQPGCRRPDSLPKRIRIKYVIGLTGLAEVFRHTAPKDSFELTLPSMPVFHLPPSELPIYRRYNEIFGWAALEWFYSLEPADTEDFEAIKADEDFMHYADRWRALAETLRDPLSKSEQVKMITANATPQFRHILAMNKLSTLEELYEGARYIQTHLKDSPIMAMFESKARTFKKTNGAPPTGGPTTEGVMQNE</sequence>
<gene>
    <name evidence="2" type="ORF">Taro_002087</name>
</gene>
<organism evidence="2 3">
    <name type="scientific">Colocasia esculenta</name>
    <name type="common">Wild taro</name>
    <name type="synonym">Arum esculentum</name>
    <dbReference type="NCBI Taxonomy" id="4460"/>
    <lineage>
        <taxon>Eukaryota</taxon>
        <taxon>Viridiplantae</taxon>
        <taxon>Streptophyta</taxon>
        <taxon>Embryophyta</taxon>
        <taxon>Tracheophyta</taxon>
        <taxon>Spermatophyta</taxon>
        <taxon>Magnoliopsida</taxon>
        <taxon>Liliopsida</taxon>
        <taxon>Araceae</taxon>
        <taxon>Aroideae</taxon>
        <taxon>Colocasieae</taxon>
        <taxon>Colocasia</taxon>
    </lineage>
</organism>
<protein>
    <submittedName>
        <fullName evidence="2">Uncharacterized protein</fullName>
    </submittedName>
</protein>
<reference evidence="2" key="1">
    <citation type="submission" date="2017-07" db="EMBL/GenBank/DDBJ databases">
        <title>Taro Niue Genome Assembly and Annotation.</title>
        <authorList>
            <person name="Atibalentja N."/>
            <person name="Keating K."/>
            <person name="Fields C.J."/>
        </authorList>
    </citation>
    <scope>NUCLEOTIDE SEQUENCE</scope>
    <source>
        <strain evidence="2">Niue_2</strain>
        <tissue evidence="2">Leaf</tissue>
    </source>
</reference>
<dbReference type="AlphaFoldDB" id="A0A843TJV1"/>
<feature type="region of interest" description="Disordered" evidence="1">
    <location>
        <begin position="278"/>
        <end position="298"/>
    </location>
</feature>
<feature type="compositionally biased region" description="Low complexity" evidence="1">
    <location>
        <begin position="282"/>
        <end position="291"/>
    </location>
</feature>